<comment type="caution">
    <text evidence="11">The sequence shown here is derived from an EMBL/GenBank/DDBJ whole genome shotgun (WGS) entry which is preliminary data.</text>
</comment>
<keyword evidence="12" id="KW-1185">Reference proteome</keyword>
<feature type="binding site" evidence="9">
    <location>
        <position position="114"/>
    </location>
    <ligand>
        <name>Zn(2+)</name>
        <dbReference type="ChEBI" id="CHEBI:29105"/>
    </ligand>
</feature>
<dbReference type="Gene3D" id="3.40.1050.10">
    <property type="entry name" value="Carbonic anhydrase"/>
    <property type="match status" value="1"/>
</dbReference>
<evidence type="ECO:0000256" key="5">
    <source>
        <dbReference type="ARBA" id="ARBA00022833"/>
    </source>
</evidence>
<dbReference type="Pfam" id="PF00484">
    <property type="entry name" value="Pro_CA"/>
    <property type="match status" value="1"/>
</dbReference>
<evidence type="ECO:0000256" key="6">
    <source>
        <dbReference type="ARBA" id="ARBA00023239"/>
    </source>
</evidence>
<comment type="function">
    <text evidence="10">Reversible hydration of carbon dioxide.</text>
</comment>
<dbReference type="FunFam" id="3.40.1050.10:FF:000003">
    <property type="entry name" value="Carbonic anhydrase"/>
    <property type="match status" value="1"/>
</dbReference>
<evidence type="ECO:0000256" key="10">
    <source>
        <dbReference type="RuleBase" id="RU003956"/>
    </source>
</evidence>
<proteinExistence type="inferred from homology"/>
<name>A0A4Q2RGY3_9HYPH</name>
<evidence type="ECO:0000256" key="1">
    <source>
        <dbReference type="ARBA" id="ARBA00006217"/>
    </source>
</evidence>
<dbReference type="RefSeq" id="WP_129217833.1">
    <property type="nucleotide sequence ID" value="NZ_QYBC01000002.1"/>
</dbReference>
<dbReference type="PANTHER" id="PTHR11002">
    <property type="entry name" value="CARBONIC ANHYDRASE"/>
    <property type="match status" value="1"/>
</dbReference>
<dbReference type="EMBL" id="QYBC01000002">
    <property type="protein sequence ID" value="RYB07233.1"/>
    <property type="molecule type" value="Genomic_DNA"/>
</dbReference>
<evidence type="ECO:0000256" key="3">
    <source>
        <dbReference type="ARBA" id="ARBA00014628"/>
    </source>
</evidence>
<dbReference type="OrthoDB" id="9797527at2"/>
<evidence type="ECO:0000256" key="2">
    <source>
        <dbReference type="ARBA" id="ARBA00012925"/>
    </source>
</evidence>
<dbReference type="Proteomes" id="UP000289411">
    <property type="component" value="Unassembled WGS sequence"/>
</dbReference>
<keyword evidence="6 10" id="KW-0456">Lyase</keyword>
<dbReference type="GO" id="GO:0008270">
    <property type="term" value="F:zinc ion binding"/>
    <property type="evidence" value="ECO:0007669"/>
    <property type="project" value="UniProtKB-UniRule"/>
</dbReference>
<dbReference type="AlphaFoldDB" id="A0A4Q2RGY3"/>
<feature type="binding site" evidence="9">
    <location>
        <position position="55"/>
    </location>
    <ligand>
        <name>Zn(2+)</name>
        <dbReference type="ChEBI" id="CHEBI:29105"/>
    </ligand>
</feature>
<dbReference type="GO" id="GO:0015976">
    <property type="term" value="P:carbon utilization"/>
    <property type="evidence" value="ECO:0007669"/>
    <property type="project" value="InterPro"/>
</dbReference>
<reference evidence="11 12" key="2">
    <citation type="submission" date="2019-02" db="EMBL/GenBank/DDBJ databases">
        <title>'Lichenibacterium ramalinii' gen. nov. sp. nov., 'Lichenibacterium minor' gen. nov. sp. nov.</title>
        <authorList>
            <person name="Pankratov T."/>
        </authorList>
    </citation>
    <scope>NUCLEOTIDE SEQUENCE [LARGE SCALE GENOMIC DNA]</scope>
    <source>
        <strain evidence="11 12">RmlP001</strain>
    </source>
</reference>
<comment type="similarity">
    <text evidence="1 10">Belongs to the beta-class carbonic anhydrase family.</text>
</comment>
<dbReference type="InterPro" id="IPR045066">
    <property type="entry name" value="Beta_CA_cladeB"/>
</dbReference>
<dbReference type="PROSITE" id="PS00705">
    <property type="entry name" value="PROK_CO2_ANHYDRASE_2"/>
    <property type="match status" value="1"/>
</dbReference>
<protein>
    <recommendedName>
        <fullName evidence="3 10">Carbonic anhydrase</fullName>
        <ecNumber evidence="2 10">4.2.1.1</ecNumber>
    </recommendedName>
    <alternativeName>
        <fullName evidence="7 10">Carbonate dehydratase</fullName>
    </alternativeName>
</protein>
<evidence type="ECO:0000313" key="12">
    <source>
        <dbReference type="Proteomes" id="UP000289411"/>
    </source>
</evidence>
<dbReference type="PROSITE" id="PS00704">
    <property type="entry name" value="PROK_CO2_ANHYDRASE_1"/>
    <property type="match status" value="1"/>
</dbReference>
<evidence type="ECO:0000256" key="8">
    <source>
        <dbReference type="ARBA" id="ARBA00048348"/>
    </source>
</evidence>
<evidence type="ECO:0000313" key="11">
    <source>
        <dbReference type="EMBL" id="RYB07233.1"/>
    </source>
</evidence>
<feature type="binding site" evidence="9">
    <location>
        <position position="57"/>
    </location>
    <ligand>
        <name>Zn(2+)</name>
        <dbReference type="ChEBI" id="CHEBI:29105"/>
    </ligand>
</feature>
<gene>
    <name evidence="11" type="ORF">D3272_04010</name>
</gene>
<dbReference type="SUPFAM" id="SSF53056">
    <property type="entry name" value="beta-carbonic anhydrase, cab"/>
    <property type="match status" value="1"/>
</dbReference>
<dbReference type="InterPro" id="IPR001765">
    <property type="entry name" value="Carbonic_anhydrase"/>
</dbReference>
<keyword evidence="5 9" id="KW-0862">Zinc</keyword>
<feature type="binding site" evidence="9">
    <location>
        <position position="117"/>
    </location>
    <ligand>
        <name>Zn(2+)</name>
        <dbReference type="ChEBI" id="CHEBI:29105"/>
    </ligand>
</feature>
<evidence type="ECO:0000256" key="9">
    <source>
        <dbReference type="PIRSR" id="PIRSR601765-1"/>
    </source>
</evidence>
<dbReference type="SMART" id="SM00947">
    <property type="entry name" value="Pro_CA"/>
    <property type="match status" value="1"/>
</dbReference>
<dbReference type="InterPro" id="IPR036874">
    <property type="entry name" value="Carbonic_anhydrase_sf"/>
</dbReference>
<reference evidence="11 12" key="1">
    <citation type="submission" date="2018-09" db="EMBL/GenBank/DDBJ databases">
        <authorList>
            <person name="Grouzdev D.S."/>
            <person name="Krutkina M.S."/>
        </authorList>
    </citation>
    <scope>NUCLEOTIDE SEQUENCE [LARGE SCALE GENOMIC DNA]</scope>
    <source>
        <strain evidence="11 12">RmlP001</strain>
    </source>
</reference>
<accession>A0A4Q2RGY3</accession>
<evidence type="ECO:0000256" key="7">
    <source>
        <dbReference type="ARBA" id="ARBA00031969"/>
    </source>
</evidence>
<comment type="cofactor">
    <cofactor evidence="9">
        <name>Zn(2+)</name>
        <dbReference type="ChEBI" id="CHEBI:29105"/>
    </cofactor>
    <text evidence="9">Binds 1 zinc ion per subunit.</text>
</comment>
<keyword evidence="4 9" id="KW-0479">Metal-binding</keyword>
<dbReference type="PANTHER" id="PTHR11002:SF76">
    <property type="entry name" value="CARBONIC ANHYDRASE"/>
    <property type="match status" value="1"/>
</dbReference>
<sequence>MSESQPVPSPAVAEDPVERLFDGVREFRDNVFPERRERFEELAKGQNPRILFITCADSRVVPEMITQTEPGDLFVCRNIGNIVPAYGEMMGGVSAVVEYAVVALGVTDIVVCGHSNCGAMAGLIRDPAKLDNMPTVRSWLRNAHAARSVVEVLHPELEGDDKIQALVEQNVVTQLQHLSTHPAVAAGIASGRVELHGWVYDIETGSISLHDAAQGRMVPFEESQGLKRKANA</sequence>
<comment type="catalytic activity">
    <reaction evidence="8 10">
        <text>hydrogencarbonate + H(+) = CO2 + H2O</text>
        <dbReference type="Rhea" id="RHEA:10748"/>
        <dbReference type="ChEBI" id="CHEBI:15377"/>
        <dbReference type="ChEBI" id="CHEBI:15378"/>
        <dbReference type="ChEBI" id="CHEBI:16526"/>
        <dbReference type="ChEBI" id="CHEBI:17544"/>
        <dbReference type="EC" id="4.2.1.1"/>
    </reaction>
</comment>
<dbReference type="GO" id="GO:0004089">
    <property type="term" value="F:carbonate dehydratase activity"/>
    <property type="evidence" value="ECO:0007669"/>
    <property type="project" value="UniProtKB-UniRule"/>
</dbReference>
<organism evidence="11 12">
    <name type="scientific">Lichenibacterium ramalinae</name>
    <dbReference type="NCBI Taxonomy" id="2316527"/>
    <lineage>
        <taxon>Bacteria</taxon>
        <taxon>Pseudomonadati</taxon>
        <taxon>Pseudomonadota</taxon>
        <taxon>Alphaproteobacteria</taxon>
        <taxon>Hyphomicrobiales</taxon>
        <taxon>Lichenihabitantaceae</taxon>
        <taxon>Lichenibacterium</taxon>
    </lineage>
</organism>
<dbReference type="EC" id="4.2.1.1" evidence="2 10"/>
<dbReference type="CDD" id="cd00884">
    <property type="entry name" value="beta_CA_cladeB"/>
    <property type="match status" value="1"/>
</dbReference>
<evidence type="ECO:0000256" key="4">
    <source>
        <dbReference type="ARBA" id="ARBA00022723"/>
    </source>
</evidence>
<dbReference type="InterPro" id="IPR015892">
    <property type="entry name" value="Carbonic_anhydrase_CS"/>
</dbReference>